<keyword evidence="2" id="KW-1185">Reference proteome</keyword>
<gene>
    <name evidence="1" type="ORF">FB45DRAFT_940129</name>
</gene>
<proteinExistence type="predicted"/>
<reference evidence="1" key="1">
    <citation type="submission" date="2023-03" db="EMBL/GenBank/DDBJ databases">
        <title>Massive genome expansion in bonnet fungi (Mycena s.s.) driven by repeated elements and novel gene families across ecological guilds.</title>
        <authorList>
            <consortium name="Lawrence Berkeley National Laboratory"/>
            <person name="Harder C.B."/>
            <person name="Miyauchi S."/>
            <person name="Viragh M."/>
            <person name="Kuo A."/>
            <person name="Thoen E."/>
            <person name="Andreopoulos B."/>
            <person name="Lu D."/>
            <person name="Skrede I."/>
            <person name="Drula E."/>
            <person name="Henrissat B."/>
            <person name="Morin E."/>
            <person name="Kohler A."/>
            <person name="Barry K."/>
            <person name="LaButti K."/>
            <person name="Morin E."/>
            <person name="Salamov A."/>
            <person name="Lipzen A."/>
            <person name="Mereny Z."/>
            <person name="Hegedus B."/>
            <person name="Baldrian P."/>
            <person name="Stursova M."/>
            <person name="Weitz H."/>
            <person name="Taylor A."/>
            <person name="Grigoriev I.V."/>
            <person name="Nagy L.G."/>
            <person name="Martin F."/>
            <person name="Kauserud H."/>
        </authorList>
    </citation>
    <scope>NUCLEOTIDE SEQUENCE</scope>
    <source>
        <strain evidence="1">9284</strain>
    </source>
</reference>
<evidence type="ECO:0008006" key="3">
    <source>
        <dbReference type="Google" id="ProtNLM"/>
    </source>
</evidence>
<name>A0AAD7FAI9_9AGAR</name>
<protein>
    <recommendedName>
        <fullName evidence="3">F-box domain-containing protein</fullName>
    </recommendedName>
</protein>
<sequence>MVLTRHAYKASMNITRWLPNEVLTKIMEHSARGDRATLCQISRLFHALCLPVLNRSVFLAHVDSATAFFYSILKYPERANAVRSLTVHWAWPTAPSSLIDVMLRSMKLMDMLEIFEFFGDSQVSTSCICELLAHGRHPRLEGCEICPLFSSEEESATEKIAGDLILSFLGRHPTLKIFKFAPVHYTIPISSPEPVLLPNLVLYEGPSAIVPYLTLPRLRYAHLNWDGEQLEGDLEVRIDEIISALRSCTDPDILLGSSHKYLMRCCAQIVASAARNMPRTRKLRMVNVQMLDERMVQGIAATLSGFTGLLHLGIESGRAIAWTRENHHLPGFLPPTVKDRDRRAIETLGSACATLETCCLDERAWRKVNGSWEAWNVLDFWALIGVSQYGI</sequence>
<accession>A0AAD7FAI9</accession>
<evidence type="ECO:0000313" key="1">
    <source>
        <dbReference type="EMBL" id="KAJ7612223.1"/>
    </source>
</evidence>
<dbReference type="AlphaFoldDB" id="A0AAD7FAI9"/>
<dbReference type="Proteomes" id="UP001221142">
    <property type="component" value="Unassembled WGS sequence"/>
</dbReference>
<dbReference type="EMBL" id="JARKIF010000031">
    <property type="protein sequence ID" value="KAJ7612223.1"/>
    <property type="molecule type" value="Genomic_DNA"/>
</dbReference>
<organism evidence="1 2">
    <name type="scientific">Roridomyces roridus</name>
    <dbReference type="NCBI Taxonomy" id="1738132"/>
    <lineage>
        <taxon>Eukaryota</taxon>
        <taxon>Fungi</taxon>
        <taxon>Dikarya</taxon>
        <taxon>Basidiomycota</taxon>
        <taxon>Agaricomycotina</taxon>
        <taxon>Agaricomycetes</taxon>
        <taxon>Agaricomycetidae</taxon>
        <taxon>Agaricales</taxon>
        <taxon>Marasmiineae</taxon>
        <taxon>Mycenaceae</taxon>
        <taxon>Roridomyces</taxon>
    </lineage>
</organism>
<comment type="caution">
    <text evidence="1">The sequence shown here is derived from an EMBL/GenBank/DDBJ whole genome shotgun (WGS) entry which is preliminary data.</text>
</comment>
<evidence type="ECO:0000313" key="2">
    <source>
        <dbReference type="Proteomes" id="UP001221142"/>
    </source>
</evidence>